<dbReference type="Pfam" id="PF08239">
    <property type="entry name" value="SH3_3"/>
    <property type="match status" value="1"/>
</dbReference>
<feature type="transmembrane region" description="Helical" evidence="2">
    <location>
        <begin position="136"/>
        <end position="157"/>
    </location>
</feature>
<dbReference type="Gene3D" id="2.30.30.40">
    <property type="entry name" value="SH3 Domains"/>
    <property type="match status" value="1"/>
</dbReference>
<comment type="caution">
    <text evidence="5">The sequence shown here is derived from an EMBL/GenBank/DDBJ whole genome shotgun (WGS) entry which is preliminary data.</text>
</comment>
<keyword evidence="3" id="KW-0732">Signal</keyword>
<reference evidence="6" key="1">
    <citation type="journal article" date="2019" name="Int. J. Syst. Evol. Microbiol.">
        <title>The Global Catalogue of Microorganisms (GCM) 10K type strain sequencing project: providing services to taxonomists for standard genome sequencing and annotation.</title>
        <authorList>
            <consortium name="The Broad Institute Genomics Platform"/>
            <consortium name="The Broad Institute Genome Sequencing Center for Infectious Disease"/>
            <person name="Wu L."/>
            <person name="Ma J."/>
        </authorList>
    </citation>
    <scope>NUCLEOTIDE SEQUENCE [LARGE SCALE GENOMIC DNA]</scope>
    <source>
        <strain evidence="6">KCTC 42587</strain>
    </source>
</reference>
<feature type="transmembrane region" description="Helical" evidence="2">
    <location>
        <begin position="166"/>
        <end position="186"/>
    </location>
</feature>
<dbReference type="InterPro" id="IPR003646">
    <property type="entry name" value="SH3-like_bac-type"/>
</dbReference>
<dbReference type="EMBL" id="JBHULS010000002">
    <property type="protein sequence ID" value="MFD2551393.1"/>
    <property type="molecule type" value="Genomic_DNA"/>
</dbReference>
<keyword evidence="2" id="KW-0472">Membrane</keyword>
<dbReference type="InterPro" id="IPR019734">
    <property type="entry name" value="TPR_rpt"/>
</dbReference>
<evidence type="ECO:0000256" key="2">
    <source>
        <dbReference type="SAM" id="Phobius"/>
    </source>
</evidence>
<evidence type="ECO:0000313" key="6">
    <source>
        <dbReference type="Proteomes" id="UP001597472"/>
    </source>
</evidence>
<keyword evidence="1" id="KW-0802">TPR repeat</keyword>
<dbReference type="InterPro" id="IPR011990">
    <property type="entry name" value="TPR-like_helical_dom_sf"/>
</dbReference>
<protein>
    <submittedName>
        <fullName evidence="5">Tetratricopeptide repeat protein</fullName>
    </submittedName>
</protein>
<dbReference type="SUPFAM" id="SSF48452">
    <property type="entry name" value="TPR-like"/>
    <property type="match status" value="1"/>
</dbReference>
<dbReference type="RefSeq" id="WP_376892532.1">
    <property type="nucleotide sequence ID" value="NZ_JBHULS010000002.1"/>
</dbReference>
<dbReference type="Proteomes" id="UP001597472">
    <property type="component" value="Unassembled WGS sequence"/>
</dbReference>
<evidence type="ECO:0000256" key="1">
    <source>
        <dbReference type="PROSITE-ProRule" id="PRU00339"/>
    </source>
</evidence>
<feature type="signal peptide" evidence="3">
    <location>
        <begin position="1"/>
        <end position="26"/>
    </location>
</feature>
<sequence>MLHKKKFIKSAVFLLLFGLLNLQAFSQEMALFEEGNALYNAAKYEEAIAKYTAILNADKHSAELYFNLGNAHYKLNNIAPSIYYYEKALQLAPNDPDIKQNRAFAQNMTIDAIDVIPEVGIAKVINKVSHFISFDAWAVLAVCFVVLAVVSFINYYITRGTKTKRVSFTVGFIALFLVAASLVSAFNKYSLDQADNPAIVFAQESPVKNEPNLRSAEAFVLHEGTKVQVLDTVEDWKKIKLTDGKTGWILADDIKLLR</sequence>
<proteinExistence type="predicted"/>
<feature type="domain" description="SH3b" evidence="4">
    <location>
        <begin position="195"/>
        <end position="257"/>
    </location>
</feature>
<accession>A0ABW5KSI2</accession>
<dbReference type="Pfam" id="PF13432">
    <property type="entry name" value="TPR_16"/>
    <property type="match status" value="1"/>
</dbReference>
<feature type="repeat" description="TPR" evidence="1">
    <location>
        <begin position="62"/>
        <end position="95"/>
    </location>
</feature>
<evidence type="ECO:0000256" key="3">
    <source>
        <dbReference type="SAM" id="SignalP"/>
    </source>
</evidence>
<dbReference type="Gene3D" id="1.25.40.10">
    <property type="entry name" value="Tetratricopeptide repeat domain"/>
    <property type="match status" value="1"/>
</dbReference>
<keyword evidence="2" id="KW-0812">Transmembrane</keyword>
<organism evidence="5 6">
    <name type="scientific">Bizionia sediminis</name>
    <dbReference type="NCBI Taxonomy" id="1737064"/>
    <lineage>
        <taxon>Bacteria</taxon>
        <taxon>Pseudomonadati</taxon>
        <taxon>Bacteroidota</taxon>
        <taxon>Flavobacteriia</taxon>
        <taxon>Flavobacteriales</taxon>
        <taxon>Flavobacteriaceae</taxon>
        <taxon>Bizionia</taxon>
    </lineage>
</organism>
<evidence type="ECO:0000259" key="4">
    <source>
        <dbReference type="SMART" id="SM00287"/>
    </source>
</evidence>
<name>A0ABW5KSI2_9FLAO</name>
<evidence type="ECO:0000313" key="5">
    <source>
        <dbReference type="EMBL" id="MFD2551393.1"/>
    </source>
</evidence>
<dbReference type="PROSITE" id="PS50005">
    <property type="entry name" value="TPR"/>
    <property type="match status" value="1"/>
</dbReference>
<keyword evidence="6" id="KW-1185">Reference proteome</keyword>
<gene>
    <name evidence="5" type="ORF">ACFSQP_06140</name>
</gene>
<feature type="chain" id="PRO_5045183161" evidence="3">
    <location>
        <begin position="27"/>
        <end position="258"/>
    </location>
</feature>
<keyword evidence="2" id="KW-1133">Transmembrane helix</keyword>
<dbReference type="SMART" id="SM00028">
    <property type="entry name" value="TPR"/>
    <property type="match status" value="2"/>
</dbReference>
<dbReference type="PROSITE" id="PS50293">
    <property type="entry name" value="TPR_REGION"/>
    <property type="match status" value="1"/>
</dbReference>
<dbReference type="SMART" id="SM00287">
    <property type="entry name" value="SH3b"/>
    <property type="match status" value="1"/>
</dbReference>